<sequence>MRKQTVEHPFGTIKMWMGATHFLMRKFKNVSTEMSLHILAYNLKRMISIWGTTGLIFQLQEQYG</sequence>
<evidence type="ECO:0000313" key="2">
    <source>
        <dbReference type="EMBL" id="OAT76443.1"/>
    </source>
</evidence>
<dbReference type="GO" id="GO:0003677">
    <property type="term" value="F:DNA binding"/>
    <property type="evidence" value="ECO:0007669"/>
    <property type="project" value="InterPro"/>
</dbReference>
<dbReference type="GO" id="GO:0006313">
    <property type="term" value="P:DNA transposition"/>
    <property type="evidence" value="ECO:0007669"/>
    <property type="project" value="InterPro"/>
</dbReference>
<dbReference type="Pfam" id="PF01609">
    <property type="entry name" value="DDE_Tnp_1"/>
    <property type="match status" value="1"/>
</dbReference>
<dbReference type="InterPro" id="IPR002559">
    <property type="entry name" value="Transposase_11"/>
</dbReference>
<dbReference type="PANTHER" id="PTHR33408:SF2">
    <property type="entry name" value="TRANSPOSASE DDE DOMAIN-CONTAINING PROTEIN"/>
    <property type="match status" value="1"/>
</dbReference>
<proteinExistence type="predicted"/>
<protein>
    <recommendedName>
        <fullName evidence="1">Transposase IS4-like domain-containing protein</fullName>
    </recommendedName>
</protein>
<accession>A0A1B7L280</accession>
<comment type="caution">
    <text evidence="2">The sequence shown here is derived from an EMBL/GenBank/DDBJ whole genome shotgun (WGS) entry which is preliminary data.</text>
</comment>
<reference evidence="3" key="1">
    <citation type="submission" date="2016-05" db="EMBL/GenBank/DDBJ databases">
        <authorList>
            <person name="Behera P."/>
            <person name="Vaishampayan P."/>
            <person name="Singh N."/>
            <person name="Raina V."/>
            <person name="Suar M."/>
            <person name="Pattnaik A."/>
            <person name="Rastogi G."/>
        </authorList>
    </citation>
    <scope>NUCLEOTIDE SEQUENCE [LARGE SCALE GENOMIC DNA]</scope>
    <source>
        <strain evidence="3">MP23</strain>
    </source>
</reference>
<dbReference type="Proteomes" id="UP000078225">
    <property type="component" value="Unassembled WGS sequence"/>
</dbReference>
<organism evidence="2 3">
    <name type="scientific">Mangrovibacter phragmitis</name>
    <dbReference type="NCBI Taxonomy" id="1691903"/>
    <lineage>
        <taxon>Bacteria</taxon>
        <taxon>Pseudomonadati</taxon>
        <taxon>Pseudomonadota</taxon>
        <taxon>Gammaproteobacteria</taxon>
        <taxon>Enterobacterales</taxon>
        <taxon>Enterobacteriaceae</taxon>
        <taxon>Mangrovibacter</taxon>
    </lineage>
</organism>
<feature type="domain" description="Transposase IS4-like" evidence="1">
    <location>
        <begin position="4"/>
        <end position="43"/>
    </location>
</feature>
<gene>
    <name evidence="2" type="ORF">A9B99_09010</name>
</gene>
<dbReference type="GO" id="GO:0004803">
    <property type="term" value="F:transposase activity"/>
    <property type="evidence" value="ECO:0007669"/>
    <property type="project" value="InterPro"/>
</dbReference>
<keyword evidence="3" id="KW-1185">Reference proteome</keyword>
<name>A0A1B7L280_9ENTR</name>
<evidence type="ECO:0000313" key="3">
    <source>
        <dbReference type="Proteomes" id="UP000078225"/>
    </source>
</evidence>
<dbReference type="EMBL" id="LYRP01000022">
    <property type="protein sequence ID" value="OAT76443.1"/>
    <property type="molecule type" value="Genomic_DNA"/>
</dbReference>
<dbReference type="AlphaFoldDB" id="A0A1B7L280"/>
<evidence type="ECO:0000259" key="1">
    <source>
        <dbReference type="Pfam" id="PF01609"/>
    </source>
</evidence>
<dbReference type="PANTHER" id="PTHR33408">
    <property type="entry name" value="TRANSPOSASE"/>
    <property type="match status" value="1"/>
</dbReference>